<dbReference type="EC" id="6.1.1.14" evidence="10"/>
<evidence type="ECO:0000313" key="13">
    <source>
        <dbReference type="Proteomes" id="UP000320813"/>
    </source>
</evidence>
<protein>
    <recommendedName>
        <fullName evidence="10">Glycine--tRNA ligase beta subunit</fullName>
        <ecNumber evidence="10">6.1.1.14</ecNumber>
    </recommendedName>
    <alternativeName>
        <fullName evidence="10">Glycyl-tRNA synthetase beta subunit</fullName>
        <shortName evidence="10">GlyRS</shortName>
    </alternativeName>
</protein>
<proteinExistence type="inferred from homology"/>
<keyword evidence="7 10" id="KW-0648">Protein biosynthesis</keyword>
<dbReference type="InterPro" id="IPR008909">
    <property type="entry name" value="DALR_anticod-bd"/>
</dbReference>
<keyword evidence="5 10" id="KW-0547">Nucleotide-binding</keyword>
<dbReference type="InterPro" id="IPR015944">
    <property type="entry name" value="Gly-tRNA-synth_bsu"/>
</dbReference>
<dbReference type="Pfam" id="PF05746">
    <property type="entry name" value="DALR_1"/>
    <property type="match status" value="1"/>
</dbReference>
<dbReference type="PROSITE" id="PS50861">
    <property type="entry name" value="AA_TRNA_LIGASE_II_GLYAB"/>
    <property type="match status" value="1"/>
</dbReference>
<evidence type="ECO:0000256" key="8">
    <source>
        <dbReference type="ARBA" id="ARBA00023146"/>
    </source>
</evidence>
<sequence>MSEYLLEIGSGELPYGEVKAIPAALSDRLQSFFEKDLSLPEKPAIQSFSTPRRVVVFIKRLPLKTLDRETEIVGPPLNISYHGDLPALPLTQFMKKNGILNHKKLYVINQKKGPYVAYKKIIKGRLLKDLLSESIPNIIADLPFKKSMFWLNKDVRYPRPVLWILSLFDGKPLRFYYGDIKAADYTYLIRNRSYKTSYTKVNNSKDYFKLISSSGIILENGHRRLFIEKELEIIAGKLKLDIAEYEDDFMDEIVGLTETPHAITGNFDKKFLSIPEELLSIVMRKHQRFFPLKNKDDSVKSGANLAPSFIGISNISIWQINKNKEEIENNIRSGYSKVLGARLADADFFYKEDIKHPLSYFVEKTKDILFYEGLGSYLDKTGRIKALGLFIAKECNFTENDALQFNRAANLLKFDLATHVVYEFPEMQGIAGKIYAKRAKEEGVVCLAIEEHYYPIVKAKKRILPSNDLSALCSLSDKFDTIFSFVMLKRLPTGESDPFYLRRAMIGIIEIILEKKYIIRMEHVFDFYFNNFFKERKVNLNELKASFINFANTRFKNFLMSLSSEYKPDAITSVIREDGGYDFYTSYLKIDFISKHKLHEELYELSQAYKRINNITLSYGNILDFDISKLVLQDEIHLYKTFEAVQRDTVSFLKKNDYYKVMNHFYTLVKPINDFFDGVLVLTDNAAVKNSRLGLLNNILNLLKNLCDFSKLSY</sequence>
<evidence type="ECO:0000256" key="5">
    <source>
        <dbReference type="ARBA" id="ARBA00022741"/>
    </source>
</evidence>
<comment type="subunit">
    <text evidence="10">Tetramer of two alpha and two beta subunits.</text>
</comment>
<feature type="domain" description="DALR anticodon binding" evidence="11">
    <location>
        <begin position="607"/>
        <end position="706"/>
    </location>
</feature>
<dbReference type="PANTHER" id="PTHR30075">
    <property type="entry name" value="GLYCYL-TRNA SYNTHETASE"/>
    <property type="match status" value="1"/>
</dbReference>
<gene>
    <name evidence="10" type="primary">glyS</name>
    <name evidence="12" type="ORF">EVJ47_08840</name>
</gene>
<dbReference type="GO" id="GO:0006426">
    <property type="term" value="P:glycyl-tRNA aminoacylation"/>
    <property type="evidence" value="ECO:0007669"/>
    <property type="project" value="UniProtKB-UniRule"/>
</dbReference>
<name>A0A519B9B5_9DELT</name>
<dbReference type="PRINTS" id="PR01045">
    <property type="entry name" value="TRNASYNTHGB"/>
</dbReference>
<dbReference type="EMBL" id="SGBD01000006">
    <property type="protein sequence ID" value="RZD13875.1"/>
    <property type="molecule type" value="Genomic_DNA"/>
</dbReference>
<keyword evidence="8 10" id="KW-0030">Aminoacyl-tRNA synthetase</keyword>
<evidence type="ECO:0000256" key="4">
    <source>
        <dbReference type="ARBA" id="ARBA00022598"/>
    </source>
</evidence>
<dbReference type="NCBIfam" id="TIGR00211">
    <property type="entry name" value="glyS"/>
    <property type="match status" value="1"/>
</dbReference>
<evidence type="ECO:0000256" key="7">
    <source>
        <dbReference type="ARBA" id="ARBA00022917"/>
    </source>
</evidence>
<keyword evidence="4 10" id="KW-0436">Ligase</keyword>
<comment type="catalytic activity">
    <reaction evidence="9 10">
        <text>tRNA(Gly) + glycine + ATP = glycyl-tRNA(Gly) + AMP + diphosphate</text>
        <dbReference type="Rhea" id="RHEA:16013"/>
        <dbReference type="Rhea" id="RHEA-COMP:9664"/>
        <dbReference type="Rhea" id="RHEA-COMP:9683"/>
        <dbReference type="ChEBI" id="CHEBI:30616"/>
        <dbReference type="ChEBI" id="CHEBI:33019"/>
        <dbReference type="ChEBI" id="CHEBI:57305"/>
        <dbReference type="ChEBI" id="CHEBI:78442"/>
        <dbReference type="ChEBI" id="CHEBI:78522"/>
        <dbReference type="ChEBI" id="CHEBI:456215"/>
        <dbReference type="EC" id="6.1.1.14"/>
    </reaction>
</comment>
<evidence type="ECO:0000256" key="3">
    <source>
        <dbReference type="ARBA" id="ARBA00022490"/>
    </source>
</evidence>
<dbReference type="Pfam" id="PF02092">
    <property type="entry name" value="tRNA_synt_2f"/>
    <property type="match status" value="1"/>
</dbReference>
<dbReference type="AlphaFoldDB" id="A0A519B9B5"/>
<evidence type="ECO:0000256" key="6">
    <source>
        <dbReference type="ARBA" id="ARBA00022840"/>
    </source>
</evidence>
<organism evidence="12 13">
    <name type="scientific">Candidatus Acidulodesulfobacterium ferriphilum</name>
    <dbReference type="NCBI Taxonomy" id="2597223"/>
    <lineage>
        <taxon>Bacteria</taxon>
        <taxon>Deltaproteobacteria</taxon>
        <taxon>Candidatus Acidulodesulfobacterales</taxon>
        <taxon>Candidatus Acidulodesulfobacterium</taxon>
    </lineage>
</organism>
<comment type="subcellular location">
    <subcellularLocation>
        <location evidence="1 10">Cytoplasm</location>
    </subcellularLocation>
</comment>
<dbReference type="Proteomes" id="UP000320813">
    <property type="component" value="Unassembled WGS sequence"/>
</dbReference>
<dbReference type="SUPFAM" id="SSF109604">
    <property type="entry name" value="HD-domain/PDEase-like"/>
    <property type="match status" value="1"/>
</dbReference>
<dbReference type="GO" id="GO:0005829">
    <property type="term" value="C:cytosol"/>
    <property type="evidence" value="ECO:0007669"/>
    <property type="project" value="TreeGrafter"/>
</dbReference>
<evidence type="ECO:0000259" key="11">
    <source>
        <dbReference type="Pfam" id="PF05746"/>
    </source>
</evidence>
<keyword evidence="6 10" id="KW-0067">ATP-binding</keyword>
<reference evidence="12 13" key="1">
    <citation type="submission" date="2019-01" db="EMBL/GenBank/DDBJ databases">
        <title>Insights into ecological role of a new deltaproteobacterial order Candidatus Sinidesulfobacterales (Sva0485) by metagenomics and metatranscriptomics.</title>
        <authorList>
            <person name="Tan S."/>
            <person name="Liu J."/>
            <person name="Fang Y."/>
            <person name="Hedlund B.P."/>
            <person name="Lian Z.H."/>
            <person name="Huang L.Y."/>
            <person name="Li J.T."/>
            <person name="Huang L.N."/>
            <person name="Li W.J."/>
            <person name="Jiang H.C."/>
            <person name="Dong H.L."/>
            <person name="Shu W.S."/>
        </authorList>
    </citation>
    <scope>NUCLEOTIDE SEQUENCE [LARGE SCALE GENOMIC DNA]</scope>
    <source>
        <strain evidence="12">AP3</strain>
    </source>
</reference>
<dbReference type="PANTHER" id="PTHR30075:SF2">
    <property type="entry name" value="GLYCINE--TRNA LIGASE, CHLOROPLASTIC_MITOCHONDRIAL 2"/>
    <property type="match status" value="1"/>
</dbReference>
<dbReference type="GO" id="GO:0004820">
    <property type="term" value="F:glycine-tRNA ligase activity"/>
    <property type="evidence" value="ECO:0007669"/>
    <property type="project" value="UniProtKB-UniRule"/>
</dbReference>
<evidence type="ECO:0000256" key="10">
    <source>
        <dbReference type="HAMAP-Rule" id="MF_00255"/>
    </source>
</evidence>
<dbReference type="GO" id="GO:0005524">
    <property type="term" value="F:ATP binding"/>
    <property type="evidence" value="ECO:0007669"/>
    <property type="project" value="UniProtKB-UniRule"/>
</dbReference>
<dbReference type="GO" id="GO:0004814">
    <property type="term" value="F:arginine-tRNA ligase activity"/>
    <property type="evidence" value="ECO:0007669"/>
    <property type="project" value="InterPro"/>
</dbReference>
<evidence type="ECO:0000313" key="12">
    <source>
        <dbReference type="EMBL" id="RZD13875.1"/>
    </source>
</evidence>
<evidence type="ECO:0000256" key="1">
    <source>
        <dbReference type="ARBA" id="ARBA00004496"/>
    </source>
</evidence>
<keyword evidence="3 10" id="KW-0963">Cytoplasm</keyword>
<dbReference type="InterPro" id="IPR006194">
    <property type="entry name" value="Gly-tRNA-synth_heterodimer"/>
</dbReference>
<dbReference type="HAMAP" id="MF_00255">
    <property type="entry name" value="Gly_tRNA_synth_beta"/>
    <property type="match status" value="1"/>
</dbReference>
<evidence type="ECO:0000256" key="2">
    <source>
        <dbReference type="ARBA" id="ARBA00008226"/>
    </source>
</evidence>
<accession>A0A519B9B5</accession>
<evidence type="ECO:0000256" key="9">
    <source>
        <dbReference type="ARBA" id="ARBA00047937"/>
    </source>
</evidence>
<comment type="caution">
    <text evidence="12">The sequence shown here is derived from an EMBL/GenBank/DDBJ whole genome shotgun (WGS) entry which is preliminary data.</text>
</comment>
<dbReference type="GO" id="GO:0006420">
    <property type="term" value="P:arginyl-tRNA aminoacylation"/>
    <property type="evidence" value="ECO:0007669"/>
    <property type="project" value="InterPro"/>
</dbReference>
<comment type="similarity">
    <text evidence="2 10">Belongs to the class-II aminoacyl-tRNA synthetase family.</text>
</comment>